<evidence type="ECO:0000313" key="2">
    <source>
        <dbReference type="Proteomes" id="UP000003671"/>
    </source>
</evidence>
<protein>
    <submittedName>
        <fullName evidence="1">Uncharacterized protein</fullName>
    </submittedName>
</protein>
<gene>
    <name evidence="1" type="ORF">MITSMUL_05583</name>
</gene>
<evidence type="ECO:0000313" key="1">
    <source>
        <dbReference type="EMBL" id="EEX67713.1"/>
    </source>
</evidence>
<dbReference type="Proteomes" id="UP000003671">
    <property type="component" value="Unassembled WGS sequence"/>
</dbReference>
<reference evidence="1" key="1">
    <citation type="submission" date="2009-09" db="EMBL/GenBank/DDBJ databases">
        <authorList>
            <person name="Weinstock G."/>
            <person name="Sodergren E."/>
            <person name="Clifton S."/>
            <person name="Fulton L."/>
            <person name="Fulton B."/>
            <person name="Courtney L."/>
            <person name="Fronick C."/>
            <person name="Harrison M."/>
            <person name="Strong C."/>
            <person name="Farmer C."/>
            <person name="Delahaunty K."/>
            <person name="Markovic C."/>
            <person name="Hall O."/>
            <person name="Minx P."/>
            <person name="Tomlinson C."/>
            <person name="Mitreva M."/>
            <person name="Nelson J."/>
            <person name="Hou S."/>
            <person name="Wollam A."/>
            <person name="Pepin K.H."/>
            <person name="Johnson M."/>
            <person name="Bhonagiri V."/>
            <person name="Nash W.E."/>
            <person name="Warren W."/>
            <person name="Chinwalla A."/>
            <person name="Mardis E.R."/>
            <person name="Wilson R.K."/>
        </authorList>
    </citation>
    <scope>NUCLEOTIDE SEQUENCE [LARGE SCALE GENOMIC DNA]</scope>
    <source>
        <strain evidence="1">DSM 20544</strain>
    </source>
</reference>
<dbReference type="EMBL" id="ABWK02000027">
    <property type="protein sequence ID" value="EEX67713.1"/>
    <property type="molecule type" value="Genomic_DNA"/>
</dbReference>
<name>C9KQU4_9FIRM</name>
<sequence>MLHCLVFKEQLCLSKPAFELSFESRLLQATFISYRIERSLSRSFFFLFSSSFELPANPLPIKAYGLLPLPYLSATCIMIQYTKRVVNTYFEKR</sequence>
<organism evidence="1 2">
    <name type="scientific">Mitsuokella multacida DSM 20544</name>
    <dbReference type="NCBI Taxonomy" id="500635"/>
    <lineage>
        <taxon>Bacteria</taxon>
        <taxon>Bacillati</taxon>
        <taxon>Bacillota</taxon>
        <taxon>Negativicutes</taxon>
        <taxon>Selenomonadales</taxon>
        <taxon>Selenomonadaceae</taxon>
        <taxon>Mitsuokella</taxon>
    </lineage>
</organism>
<dbReference type="AlphaFoldDB" id="C9KQU4"/>
<dbReference type="HOGENOM" id="CLU_2396419_0_0_9"/>
<comment type="caution">
    <text evidence="1">The sequence shown here is derived from an EMBL/GenBank/DDBJ whole genome shotgun (WGS) entry which is preliminary data.</text>
</comment>
<accession>C9KQU4</accession>
<proteinExistence type="predicted"/>
<keyword evidence="2" id="KW-1185">Reference proteome</keyword>